<dbReference type="KEGG" id="ccp:CHC_T00005410001"/>
<dbReference type="RefSeq" id="XP_005717336.1">
    <property type="nucleotide sequence ID" value="XM_005717279.1"/>
</dbReference>
<reference evidence="3" key="1">
    <citation type="journal article" date="2013" name="Proc. Natl. Acad. Sci. U.S.A.">
        <title>Genome structure and metabolic features in the red seaweed Chondrus crispus shed light on evolution of the Archaeplastida.</title>
        <authorList>
            <person name="Collen J."/>
            <person name="Porcel B."/>
            <person name="Carre W."/>
            <person name="Ball S.G."/>
            <person name="Chaparro C."/>
            <person name="Tonon T."/>
            <person name="Barbeyron T."/>
            <person name="Michel G."/>
            <person name="Noel B."/>
            <person name="Valentin K."/>
            <person name="Elias M."/>
            <person name="Artiguenave F."/>
            <person name="Arun A."/>
            <person name="Aury J.M."/>
            <person name="Barbosa-Neto J.F."/>
            <person name="Bothwell J.H."/>
            <person name="Bouget F.Y."/>
            <person name="Brillet L."/>
            <person name="Cabello-Hurtado F."/>
            <person name="Capella-Gutierrez S."/>
            <person name="Charrier B."/>
            <person name="Cladiere L."/>
            <person name="Cock J.M."/>
            <person name="Coelho S.M."/>
            <person name="Colleoni C."/>
            <person name="Czjzek M."/>
            <person name="Da Silva C."/>
            <person name="Delage L."/>
            <person name="Denoeud F."/>
            <person name="Deschamps P."/>
            <person name="Dittami S.M."/>
            <person name="Gabaldon T."/>
            <person name="Gachon C.M."/>
            <person name="Groisillier A."/>
            <person name="Herve C."/>
            <person name="Jabbari K."/>
            <person name="Katinka M."/>
            <person name="Kloareg B."/>
            <person name="Kowalczyk N."/>
            <person name="Labadie K."/>
            <person name="Leblanc C."/>
            <person name="Lopez P.J."/>
            <person name="McLachlan D.H."/>
            <person name="Meslet-Cladiere L."/>
            <person name="Moustafa A."/>
            <person name="Nehr Z."/>
            <person name="Nyvall Collen P."/>
            <person name="Panaud O."/>
            <person name="Partensky F."/>
            <person name="Poulain J."/>
            <person name="Rensing S.A."/>
            <person name="Rousvoal S."/>
            <person name="Samson G."/>
            <person name="Symeonidi A."/>
            <person name="Weissenbach J."/>
            <person name="Zambounis A."/>
            <person name="Wincker P."/>
            <person name="Boyen C."/>
        </authorList>
    </citation>
    <scope>NUCLEOTIDE SEQUENCE [LARGE SCALE GENOMIC DNA]</scope>
    <source>
        <strain evidence="3">cv. Stackhouse</strain>
    </source>
</reference>
<name>S0F388_CHOCR</name>
<dbReference type="GeneID" id="17325047"/>
<dbReference type="EMBL" id="HG001843">
    <property type="protein sequence ID" value="CDF77552.1"/>
    <property type="molecule type" value="Genomic_DNA"/>
</dbReference>
<keyword evidence="3" id="KW-1185">Reference proteome</keyword>
<evidence type="ECO:0000313" key="2">
    <source>
        <dbReference type="EMBL" id="CDF77552.1"/>
    </source>
</evidence>
<accession>S0F388</accession>
<proteinExistence type="predicted"/>
<dbReference type="Gramene" id="CDF77552">
    <property type="protein sequence ID" value="CDF77552"/>
    <property type="gene ID" value="CHC_T00005410001"/>
</dbReference>
<feature type="compositionally biased region" description="Low complexity" evidence="1">
    <location>
        <begin position="117"/>
        <end position="137"/>
    </location>
</feature>
<evidence type="ECO:0000313" key="3">
    <source>
        <dbReference type="Proteomes" id="UP000012073"/>
    </source>
</evidence>
<protein>
    <submittedName>
        <fullName evidence="2">Uncharacterized protein</fullName>
    </submittedName>
</protein>
<feature type="compositionally biased region" description="Low complexity" evidence="1">
    <location>
        <begin position="92"/>
        <end position="106"/>
    </location>
</feature>
<dbReference type="AlphaFoldDB" id="S0F388"/>
<dbReference type="Proteomes" id="UP000012073">
    <property type="component" value="Unassembled WGS sequence"/>
</dbReference>
<sequence length="137" mass="14848">MTVHAVLKEALKVREDKRSSFPATTVVTFLTLYRAANTMRVHVTARPCHRPSMLLPRPRPPPVHALPFVHTLPPALAHRAPPVHAPPPVHALPPSTHSHPSIPSRPLALYTRVAPRSSSSSSASPLSYIAHSSSSSH</sequence>
<organism evidence="2 3">
    <name type="scientific">Chondrus crispus</name>
    <name type="common">Carrageen Irish moss</name>
    <name type="synonym">Polymorpha crispa</name>
    <dbReference type="NCBI Taxonomy" id="2769"/>
    <lineage>
        <taxon>Eukaryota</taxon>
        <taxon>Rhodophyta</taxon>
        <taxon>Florideophyceae</taxon>
        <taxon>Rhodymeniophycidae</taxon>
        <taxon>Gigartinales</taxon>
        <taxon>Gigartinaceae</taxon>
        <taxon>Chondrus</taxon>
    </lineage>
</organism>
<gene>
    <name evidence="2" type="ORF">CHC_T00005410001</name>
</gene>
<feature type="region of interest" description="Disordered" evidence="1">
    <location>
        <begin position="79"/>
        <end position="137"/>
    </location>
</feature>
<evidence type="ECO:0000256" key="1">
    <source>
        <dbReference type="SAM" id="MobiDB-lite"/>
    </source>
</evidence>